<dbReference type="CDD" id="cd06171">
    <property type="entry name" value="Sigma70_r4"/>
    <property type="match status" value="1"/>
</dbReference>
<evidence type="ECO:0000256" key="2">
    <source>
        <dbReference type="ARBA" id="ARBA00023015"/>
    </source>
</evidence>
<dbReference type="Proteomes" id="UP000178109">
    <property type="component" value="Unassembled WGS sequence"/>
</dbReference>
<dbReference type="InterPro" id="IPR013325">
    <property type="entry name" value="RNA_pol_sigma_r2"/>
</dbReference>
<keyword evidence="5" id="KW-0804">Transcription</keyword>
<evidence type="ECO:0000256" key="5">
    <source>
        <dbReference type="ARBA" id="ARBA00023163"/>
    </source>
</evidence>
<proteinExistence type="inferred from homology"/>
<dbReference type="Pfam" id="PF08281">
    <property type="entry name" value="Sigma70_r4_2"/>
    <property type="match status" value="1"/>
</dbReference>
<dbReference type="InterPro" id="IPR039425">
    <property type="entry name" value="RNA_pol_sigma-70-like"/>
</dbReference>
<dbReference type="InterPro" id="IPR007627">
    <property type="entry name" value="RNA_pol_sigma70_r2"/>
</dbReference>
<dbReference type="Gene3D" id="1.10.1740.10">
    <property type="match status" value="1"/>
</dbReference>
<evidence type="ECO:0008006" key="10">
    <source>
        <dbReference type="Google" id="ProtNLM"/>
    </source>
</evidence>
<dbReference type="EMBL" id="MHKO01000059">
    <property type="protein sequence ID" value="OGY90853.1"/>
    <property type="molecule type" value="Genomic_DNA"/>
</dbReference>
<evidence type="ECO:0000259" key="7">
    <source>
        <dbReference type="Pfam" id="PF08281"/>
    </source>
</evidence>
<dbReference type="PANTHER" id="PTHR43133">
    <property type="entry name" value="RNA POLYMERASE ECF-TYPE SIGMA FACTO"/>
    <property type="match status" value="1"/>
</dbReference>
<comment type="similarity">
    <text evidence="1">Belongs to the sigma-70 factor family. ECF subfamily.</text>
</comment>
<evidence type="ECO:0000256" key="4">
    <source>
        <dbReference type="ARBA" id="ARBA00023125"/>
    </source>
</evidence>
<accession>A0A1G2BP06</accession>
<evidence type="ECO:0000256" key="3">
    <source>
        <dbReference type="ARBA" id="ARBA00023082"/>
    </source>
</evidence>
<dbReference type="SUPFAM" id="SSF88946">
    <property type="entry name" value="Sigma2 domain of RNA polymerase sigma factors"/>
    <property type="match status" value="1"/>
</dbReference>
<protein>
    <recommendedName>
        <fullName evidence="10">RNA polymerase sigma factor 70 region 4 type 2 domain-containing protein</fullName>
    </recommendedName>
</protein>
<keyword evidence="2" id="KW-0805">Transcription regulation</keyword>
<dbReference type="GO" id="GO:0016987">
    <property type="term" value="F:sigma factor activity"/>
    <property type="evidence" value="ECO:0007669"/>
    <property type="project" value="UniProtKB-KW"/>
</dbReference>
<dbReference type="InterPro" id="IPR013324">
    <property type="entry name" value="RNA_pol_sigma_r3/r4-like"/>
</dbReference>
<evidence type="ECO:0000313" key="8">
    <source>
        <dbReference type="EMBL" id="OGY90853.1"/>
    </source>
</evidence>
<dbReference type="PANTHER" id="PTHR43133:SF52">
    <property type="entry name" value="ECF RNA POLYMERASE SIGMA FACTOR SIGL"/>
    <property type="match status" value="1"/>
</dbReference>
<dbReference type="STRING" id="1798553.A3H70_03940"/>
<comment type="caution">
    <text evidence="8">The sequence shown here is derived from an EMBL/GenBank/DDBJ whole genome shotgun (WGS) entry which is preliminary data.</text>
</comment>
<organism evidence="8 9">
    <name type="scientific">Candidatus Komeilibacteria bacterium RIFCSPLOWO2_02_FULL_48_11</name>
    <dbReference type="NCBI Taxonomy" id="1798553"/>
    <lineage>
        <taxon>Bacteria</taxon>
        <taxon>Candidatus Komeiliibacteriota</taxon>
    </lineage>
</organism>
<evidence type="ECO:0000259" key="6">
    <source>
        <dbReference type="Pfam" id="PF04542"/>
    </source>
</evidence>
<keyword evidence="3" id="KW-0731">Sigma factor</keyword>
<feature type="domain" description="RNA polymerase sigma factor 70 region 4 type 2" evidence="7">
    <location>
        <begin position="123"/>
        <end position="175"/>
    </location>
</feature>
<feature type="domain" description="RNA polymerase sigma-70 region 2" evidence="6">
    <location>
        <begin position="25"/>
        <end position="91"/>
    </location>
</feature>
<dbReference type="SUPFAM" id="SSF88659">
    <property type="entry name" value="Sigma3 and sigma4 domains of RNA polymerase sigma factors"/>
    <property type="match status" value="1"/>
</dbReference>
<gene>
    <name evidence="8" type="ORF">A3H70_03940</name>
</gene>
<reference evidence="8 9" key="1">
    <citation type="journal article" date="2016" name="Nat. Commun.">
        <title>Thousands of microbial genomes shed light on interconnected biogeochemical processes in an aquifer system.</title>
        <authorList>
            <person name="Anantharaman K."/>
            <person name="Brown C.T."/>
            <person name="Hug L.A."/>
            <person name="Sharon I."/>
            <person name="Castelle C.J."/>
            <person name="Probst A.J."/>
            <person name="Thomas B.C."/>
            <person name="Singh A."/>
            <person name="Wilkins M.J."/>
            <person name="Karaoz U."/>
            <person name="Brodie E.L."/>
            <person name="Williams K.H."/>
            <person name="Hubbard S.S."/>
            <person name="Banfield J.F."/>
        </authorList>
    </citation>
    <scope>NUCLEOTIDE SEQUENCE [LARGE SCALE GENOMIC DNA]</scope>
</reference>
<dbReference type="InterPro" id="IPR013249">
    <property type="entry name" value="RNA_pol_sigma70_r4_t2"/>
</dbReference>
<evidence type="ECO:0000313" key="9">
    <source>
        <dbReference type="Proteomes" id="UP000178109"/>
    </source>
</evidence>
<dbReference type="NCBIfam" id="TIGR02937">
    <property type="entry name" value="sigma70-ECF"/>
    <property type="match status" value="1"/>
</dbReference>
<dbReference type="AlphaFoldDB" id="A0A1G2BP06"/>
<dbReference type="GO" id="GO:0006352">
    <property type="term" value="P:DNA-templated transcription initiation"/>
    <property type="evidence" value="ECO:0007669"/>
    <property type="project" value="InterPro"/>
</dbReference>
<dbReference type="InterPro" id="IPR036388">
    <property type="entry name" value="WH-like_DNA-bd_sf"/>
</dbReference>
<evidence type="ECO:0000256" key="1">
    <source>
        <dbReference type="ARBA" id="ARBA00010641"/>
    </source>
</evidence>
<dbReference type="InterPro" id="IPR014284">
    <property type="entry name" value="RNA_pol_sigma-70_dom"/>
</dbReference>
<dbReference type="GO" id="GO:0003677">
    <property type="term" value="F:DNA binding"/>
    <property type="evidence" value="ECO:0007669"/>
    <property type="project" value="UniProtKB-KW"/>
</dbReference>
<dbReference type="Gene3D" id="1.10.10.10">
    <property type="entry name" value="Winged helix-like DNA-binding domain superfamily/Winged helix DNA-binding domain"/>
    <property type="match status" value="1"/>
</dbReference>
<keyword evidence="4" id="KW-0238">DNA-binding</keyword>
<name>A0A1G2BP06_9BACT</name>
<dbReference type="Pfam" id="PF04542">
    <property type="entry name" value="Sigma70_r2"/>
    <property type="match status" value="1"/>
</dbReference>
<sequence>MHSNNRDRFLLEAVLAGDEEAFGRLYDKYVVKIYRFVSFRVGSKESAEDLTAEIFLKTWQYVKQGSRQIENVKALIYRIAANAIIDHYRQSGNEYLALSEDCWNQIVDQTSLSDEAQKKDDLRQVYQAIKFLSPADRELVLMRYSNDLSVKEIAEILGKNPGAIRTALHRALKTLKAIIKNQVKT</sequence>